<evidence type="ECO:0000256" key="1">
    <source>
        <dbReference type="ARBA" id="ARBA00000900"/>
    </source>
</evidence>
<evidence type="ECO:0000256" key="9">
    <source>
        <dbReference type="ARBA" id="ARBA00022723"/>
    </source>
</evidence>
<feature type="compositionally biased region" description="Acidic residues" evidence="19">
    <location>
        <begin position="380"/>
        <end position="404"/>
    </location>
</feature>
<organism evidence="22 23">
    <name type="scientific">Neocallimastix californiae</name>
    <dbReference type="NCBI Taxonomy" id="1754190"/>
    <lineage>
        <taxon>Eukaryota</taxon>
        <taxon>Fungi</taxon>
        <taxon>Fungi incertae sedis</taxon>
        <taxon>Chytridiomycota</taxon>
        <taxon>Chytridiomycota incertae sedis</taxon>
        <taxon>Neocallimastigomycetes</taxon>
        <taxon>Neocallimastigales</taxon>
        <taxon>Neocallimastigaceae</taxon>
        <taxon>Neocallimastix</taxon>
    </lineage>
</organism>
<evidence type="ECO:0000313" key="23">
    <source>
        <dbReference type="Proteomes" id="UP000193920"/>
    </source>
</evidence>
<sequence>MKKLINIDNTNSKPWGVLKSLNDNYSDVELVNNIYIFGRKSDNNNNSVITLTGNKISHQHFRIFLSENKAHIQDISRNGTFINGENIGKGNIVTLNDNDIIQLGHLDDMPKYKVILYEINMETSDSDYSDVTLEDTSDTELNEHHKRILNNSVYINTKKIKGEDKGKEKMDDILDDELKCGICYAIMYNATTCSPCMHSFCAGCLSQWLKNSSKECPHCRTKIREIRKNNQTNNIINAFLEANPDKKRPDDELADLDEYDTIKNNIIRYEEKNGNDIKYLYKNEYEFYYLSCPNCPSSNENNGNNDIENDQGHGEDPTQVLIRRYEGPNQDANYRVKRKALPQYADYRCPPRSVHILCHACRQQMPLRCKPYRPLHQFDNDEEDEDDEDNDDEDDDDDDDENDSDQINTNNGANNNNIVILPNTNTNNHENPDGIDPDINLPEALDIPQQCYGCKNYYCDKYMENGCENITGRLDKFEDITMADIPPTAFRRNNFEKQILVNYLDSKNLTVLDCWKTCVTNLLNKSYTLGNIFLQDIHKDTYICYNCSRQIFSELIYQYRDKEVNKEDLPENIRKRPDCWYGKNCRTQTNKPEHARNYNHICEQTHF</sequence>
<evidence type="ECO:0000256" key="16">
    <source>
        <dbReference type="ARBA" id="ARBA00029800"/>
    </source>
</evidence>
<dbReference type="Gene3D" id="3.30.40.140">
    <property type="match status" value="1"/>
</dbReference>
<keyword evidence="23" id="KW-1185">Reference proteome</keyword>
<evidence type="ECO:0000256" key="5">
    <source>
        <dbReference type="ARBA" id="ARBA00012483"/>
    </source>
</evidence>
<keyword evidence="9" id="KW-0479">Metal-binding</keyword>
<dbReference type="Pfam" id="PF00498">
    <property type="entry name" value="FHA"/>
    <property type="match status" value="1"/>
</dbReference>
<keyword evidence="11" id="KW-0498">Mitosis</keyword>
<reference evidence="22 23" key="1">
    <citation type="submission" date="2016-08" db="EMBL/GenBank/DDBJ databases">
        <title>A Parts List for Fungal Cellulosomes Revealed by Comparative Genomics.</title>
        <authorList>
            <consortium name="DOE Joint Genome Institute"/>
            <person name="Haitjema C.H."/>
            <person name="Gilmore S.P."/>
            <person name="Henske J.K."/>
            <person name="Solomon K.V."/>
            <person name="De Groot R."/>
            <person name="Kuo A."/>
            <person name="Mondo S.J."/>
            <person name="Salamov A.A."/>
            <person name="Labutti K."/>
            <person name="Zhao Z."/>
            <person name="Chiniquy J."/>
            <person name="Barry K."/>
            <person name="Brewer H.M."/>
            <person name="Purvine S.O."/>
            <person name="Wright A.T."/>
            <person name="Boxma B."/>
            <person name="Van Alen T."/>
            <person name="Hackstein J.H."/>
            <person name="Baker S.E."/>
            <person name="Grigoriev I.V."/>
            <person name="O'Malley M.A."/>
        </authorList>
    </citation>
    <scope>NUCLEOTIDE SEQUENCE [LARGE SCALE GENOMIC DNA]</scope>
    <source>
        <strain evidence="22 23">G1</strain>
    </source>
</reference>
<proteinExistence type="inferred from homology"/>
<dbReference type="PROSITE" id="PS50089">
    <property type="entry name" value="ZF_RING_2"/>
    <property type="match status" value="1"/>
</dbReference>
<gene>
    <name evidence="22" type="ORF">LY90DRAFT_664541</name>
</gene>
<dbReference type="InterPro" id="IPR017907">
    <property type="entry name" value="Znf_RING_CS"/>
</dbReference>
<dbReference type="EMBL" id="MCOG01000013">
    <property type="protein sequence ID" value="ORY80084.1"/>
    <property type="molecule type" value="Genomic_DNA"/>
</dbReference>
<feature type="compositionally biased region" description="Low complexity" evidence="19">
    <location>
        <begin position="407"/>
        <end position="428"/>
    </location>
</feature>
<dbReference type="Pfam" id="PF13923">
    <property type="entry name" value="zf-C3HC4_2"/>
    <property type="match status" value="1"/>
</dbReference>
<keyword evidence="12" id="KW-0833">Ubl conjugation pathway</keyword>
<keyword evidence="7" id="KW-0132">Cell division</keyword>
<dbReference type="GO" id="GO:0016567">
    <property type="term" value="P:protein ubiquitination"/>
    <property type="evidence" value="ECO:0007669"/>
    <property type="project" value="UniProtKB-UniPathway"/>
</dbReference>
<evidence type="ECO:0000256" key="2">
    <source>
        <dbReference type="ARBA" id="ARBA00004322"/>
    </source>
</evidence>
<dbReference type="GO" id="GO:0006511">
    <property type="term" value="P:ubiquitin-dependent protein catabolic process"/>
    <property type="evidence" value="ECO:0007669"/>
    <property type="project" value="TreeGrafter"/>
</dbReference>
<dbReference type="InterPro" id="IPR052256">
    <property type="entry name" value="E3_ubiquitin-ligase_CHFR"/>
</dbReference>
<dbReference type="Proteomes" id="UP000193920">
    <property type="component" value="Unassembled WGS sequence"/>
</dbReference>
<keyword evidence="13" id="KW-0862">Zinc</keyword>
<evidence type="ECO:0000256" key="18">
    <source>
        <dbReference type="PROSITE-ProRule" id="PRU00175"/>
    </source>
</evidence>
<dbReference type="SMART" id="SM00184">
    <property type="entry name" value="RING"/>
    <property type="match status" value="1"/>
</dbReference>
<dbReference type="STRING" id="1754190.A0A1Y2F9G7"/>
<evidence type="ECO:0000256" key="6">
    <source>
        <dbReference type="ARBA" id="ARBA00017908"/>
    </source>
</evidence>
<keyword evidence="14" id="KW-0539">Nucleus</keyword>
<feature type="domain" description="FHA" evidence="20">
    <location>
        <begin position="35"/>
        <end position="87"/>
    </location>
</feature>
<dbReference type="SUPFAM" id="SSF57850">
    <property type="entry name" value="RING/U-box"/>
    <property type="match status" value="1"/>
</dbReference>
<dbReference type="SMART" id="SM00240">
    <property type="entry name" value="FHA"/>
    <property type="match status" value="1"/>
</dbReference>
<dbReference type="Gene3D" id="2.60.200.20">
    <property type="match status" value="1"/>
</dbReference>
<dbReference type="PROSITE" id="PS00518">
    <property type="entry name" value="ZF_RING_1"/>
    <property type="match status" value="1"/>
</dbReference>
<evidence type="ECO:0000256" key="7">
    <source>
        <dbReference type="ARBA" id="ARBA00022618"/>
    </source>
</evidence>
<dbReference type="InterPro" id="IPR040909">
    <property type="entry name" value="CHFR_Znf-CRD"/>
</dbReference>
<dbReference type="SUPFAM" id="SSF49879">
    <property type="entry name" value="SMAD/FHA domain"/>
    <property type="match status" value="1"/>
</dbReference>
<dbReference type="AlphaFoldDB" id="A0A1Y2F9G7"/>
<accession>A0A1Y2F9G7</accession>
<evidence type="ECO:0000256" key="17">
    <source>
        <dbReference type="ARBA" id="ARBA00031332"/>
    </source>
</evidence>
<dbReference type="GO" id="GO:0005634">
    <property type="term" value="C:nucleus"/>
    <property type="evidence" value="ECO:0007669"/>
    <property type="project" value="TreeGrafter"/>
</dbReference>
<evidence type="ECO:0000256" key="3">
    <source>
        <dbReference type="ARBA" id="ARBA00004906"/>
    </source>
</evidence>
<dbReference type="InterPro" id="IPR019406">
    <property type="entry name" value="APLF_PBZ"/>
</dbReference>
<dbReference type="Gene3D" id="3.30.40.10">
    <property type="entry name" value="Zinc/RING finger domain, C3HC4 (zinc finger)"/>
    <property type="match status" value="1"/>
</dbReference>
<evidence type="ECO:0000259" key="20">
    <source>
        <dbReference type="PROSITE" id="PS50006"/>
    </source>
</evidence>
<dbReference type="PANTHER" id="PTHR16079:SF4">
    <property type="entry name" value="E3 UBIQUITIN-PROTEIN LIGASE CHFR"/>
    <property type="match status" value="1"/>
</dbReference>
<dbReference type="GO" id="GO:0008270">
    <property type="term" value="F:zinc ion binding"/>
    <property type="evidence" value="ECO:0007669"/>
    <property type="project" value="UniProtKB-KW"/>
</dbReference>
<keyword evidence="10 18" id="KW-0863">Zinc-finger</keyword>
<evidence type="ECO:0000313" key="22">
    <source>
        <dbReference type="EMBL" id="ORY80084.1"/>
    </source>
</evidence>
<dbReference type="InterPro" id="IPR013083">
    <property type="entry name" value="Znf_RING/FYVE/PHD"/>
</dbReference>
<evidence type="ECO:0000256" key="12">
    <source>
        <dbReference type="ARBA" id="ARBA00022786"/>
    </source>
</evidence>
<keyword evidence="15" id="KW-0131">Cell cycle</keyword>
<feature type="region of interest" description="Disordered" evidence="19">
    <location>
        <begin position="376"/>
        <end position="436"/>
    </location>
</feature>
<dbReference type="InterPro" id="IPR001841">
    <property type="entry name" value="Znf_RING"/>
</dbReference>
<comment type="similarity">
    <text evidence="4">Belongs to the CHFR family.</text>
</comment>
<dbReference type="OrthoDB" id="1305878at2759"/>
<comment type="pathway">
    <text evidence="3">Protein modification; protein ubiquitination.</text>
</comment>
<dbReference type="PROSITE" id="PS50006">
    <property type="entry name" value="FHA_DOMAIN"/>
    <property type="match status" value="1"/>
</dbReference>
<dbReference type="UniPathway" id="UPA00143"/>
<evidence type="ECO:0000256" key="10">
    <source>
        <dbReference type="ARBA" id="ARBA00022771"/>
    </source>
</evidence>
<comment type="catalytic activity">
    <reaction evidence="1">
        <text>S-ubiquitinyl-[E2 ubiquitin-conjugating enzyme]-L-cysteine + [acceptor protein]-L-lysine = [E2 ubiquitin-conjugating enzyme]-L-cysteine + N(6)-ubiquitinyl-[acceptor protein]-L-lysine.</text>
        <dbReference type="EC" id="2.3.2.27"/>
    </reaction>
</comment>
<feature type="domain" description="RING-type" evidence="21">
    <location>
        <begin position="180"/>
        <end position="220"/>
    </location>
</feature>
<dbReference type="GO" id="GO:0051301">
    <property type="term" value="P:cell division"/>
    <property type="evidence" value="ECO:0007669"/>
    <property type="project" value="UniProtKB-KW"/>
</dbReference>
<evidence type="ECO:0000256" key="8">
    <source>
        <dbReference type="ARBA" id="ARBA00022679"/>
    </source>
</evidence>
<dbReference type="InterPro" id="IPR008984">
    <property type="entry name" value="SMAD_FHA_dom_sf"/>
</dbReference>
<dbReference type="PANTHER" id="PTHR16079">
    <property type="entry name" value="UBIQUITIN LIGASE PROTEIN CHFR"/>
    <property type="match status" value="1"/>
</dbReference>
<name>A0A1Y2F9G7_9FUNG</name>
<evidence type="ECO:0000256" key="14">
    <source>
        <dbReference type="ARBA" id="ARBA00023242"/>
    </source>
</evidence>
<comment type="subcellular location">
    <subcellularLocation>
        <location evidence="2">Nucleus</location>
        <location evidence="2">PML body</location>
    </subcellularLocation>
</comment>
<dbReference type="Pfam" id="PF10283">
    <property type="entry name" value="zf-CCHH"/>
    <property type="match status" value="1"/>
</dbReference>
<comment type="caution">
    <text evidence="22">The sequence shown here is derived from an EMBL/GenBank/DDBJ whole genome shotgun (WGS) entry which is preliminary data.</text>
</comment>
<evidence type="ECO:0000256" key="19">
    <source>
        <dbReference type="SAM" id="MobiDB-lite"/>
    </source>
</evidence>
<dbReference type="Pfam" id="PF17979">
    <property type="entry name" value="zf-CRD"/>
    <property type="match status" value="1"/>
</dbReference>
<evidence type="ECO:0000256" key="15">
    <source>
        <dbReference type="ARBA" id="ARBA00023306"/>
    </source>
</evidence>
<evidence type="ECO:0000259" key="21">
    <source>
        <dbReference type="PROSITE" id="PS50089"/>
    </source>
</evidence>
<dbReference type="GO" id="GO:0061630">
    <property type="term" value="F:ubiquitin protein ligase activity"/>
    <property type="evidence" value="ECO:0007669"/>
    <property type="project" value="UniProtKB-EC"/>
</dbReference>
<dbReference type="EC" id="2.3.2.27" evidence="5"/>
<evidence type="ECO:0000256" key="13">
    <source>
        <dbReference type="ARBA" id="ARBA00022833"/>
    </source>
</evidence>
<evidence type="ECO:0000256" key="4">
    <source>
        <dbReference type="ARBA" id="ARBA00005797"/>
    </source>
</evidence>
<protein>
    <recommendedName>
        <fullName evidence="6">E3 ubiquitin-protein ligase CHFR</fullName>
        <ecNumber evidence="5">2.3.2.27</ecNumber>
    </recommendedName>
    <alternativeName>
        <fullName evidence="17">Checkpoint with forkhead and RING finger domains protein</fullName>
    </alternativeName>
    <alternativeName>
        <fullName evidence="16">RING-type E3 ubiquitin transferase CHFR</fullName>
    </alternativeName>
</protein>
<evidence type="ECO:0000256" key="11">
    <source>
        <dbReference type="ARBA" id="ARBA00022776"/>
    </source>
</evidence>
<dbReference type="InterPro" id="IPR000253">
    <property type="entry name" value="FHA_dom"/>
</dbReference>
<keyword evidence="8" id="KW-0808">Transferase</keyword>